<dbReference type="SUPFAM" id="SSF56219">
    <property type="entry name" value="DNase I-like"/>
    <property type="match status" value="1"/>
</dbReference>
<reference evidence="1" key="1">
    <citation type="submission" date="2020-06" db="EMBL/GenBank/DDBJ databases">
        <authorList>
            <person name="Li T."/>
            <person name="Hu X."/>
            <person name="Zhang T."/>
            <person name="Song X."/>
            <person name="Zhang H."/>
            <person name="Dai N."/>
            <person name="Sheng W."/>
            <person name="Hou X."/>
            <person name="Wei L."/>
        </authorList>
    </citation>
    <scope>NUCLEOTIDE SEQUENCE</scope>
    <source>
        <strain evidence="1">G02</strain>
        <tissue evidence="1">Leaf</tissue>
    </source>
</reference>
<protein>
    <recommendedName>
        <fullName evidence="2">DUF4283 domain-containing protein</fullName>
    </recommendedName>
</protein>
<dbReference type="EMBL" id="JACGWJ010000032">
    <property type="protein sequence ID" value="KAL0296179.1"/>
    <property type="molecule type" value="Genomic_DNA"/>
</dbReference>
<reference evidence="1" key="2">
    <citation type="journal article" date="2024" name="Plant">
        <title>Genomic evolution and insights into agronomic trait innovations of Sesamum species.</title>
        <authorList>
            <person name="Miao H."/>
            <person name="Wang L."/>
            <person name="Qu L."/>
            <person name="Liu H."/>
            <person name="Sun Y."/>
            <person name="Le M."/>
            <person name="Wang Q."/>
            <person name="Wei S."/>
            <person name="Zheng Y."/>
            <person name="Lin W."/>
            <person name="Duan Y."/>
            <person name="Cao H."/>
            <person name="Xiong S."/>
            <person name="Wang X."/>
            <person name="Wei L."/>
            <person name="Li C."/>
            <person name="Ma Q."/>
            <person name="Ju M."/>
            <person name="Zhao R."/>
            <person name="Li G."/>
            <person name="Mu C."/>
            <person name="Tian Q."/>
            <person name="Mei H."/>
            <person name="Zhang T."/>
            <person name="Gao T."/>
            <person name="Zhang H."/>
        </authorList>
    </citation>
    <scope>NUCLEOTIDE SEQUENCE</scope>
    <source>
        <strain evidence="1">G02</strain>
    </source>
</reference>
<comment type="caution">
    <text evidence="1">The sequence shown here is derived from an EMBL/GenBank/DDBJ whole genome shotgun (WGS) entry which is preliminary data.</text>
</comment>
<dbReference type="AlphaFoldDB" id="A0AAW2JNN8"/>
<dbReference type="InterPro" id="IPR036691">
    <property type="entry name" value="Endo/exonu/phosph_ase_sf"/>
</dbReference>
<dbReference type="PANTHER" id="PTHR33116">
    <property type="entry name" value="REVERSE TRANSCRIPTASE ZINC-BINDING DOMAIN-CONTAINING PROTEIN-RELATED-RELATED"/>
    <property type="match status" value="1"/>
</dbReference>
<evidence type="ECO:0008006" key="2">
    <source>
        <dbReference type="Google" id="ProtNLM"/>
    </source>
</evidence>
<gene>
    <name evidence="1" type="ORF">Sradi_6670000</name>
</gene>
<evidence type="ECO:0000313" key="1">
    <source>
        <dbReference type="EMBL" id="KAL0296179.1"/>
    </source>
</evidence>
<proteinExistence type="predicted"/>
<name>A0AAW2JNN8_SESRA</name>
<sequence>MLNYVPPSMQNGEVLVRSMLDMIREGSRRWHTTAMGYFLGQPIVLQKWEPGMVLRKLKHIEVSVWIKLRYFPVELWTTDGLSTVASGIGQPLYPNAITRACTRLDFTRVCVMLNVNSKLPKYIVGMVPKENPGESPCMVDEEYEWLPPKFTGCTSLGHATKACPLNKLVKPPISVYVQKATTEPNPYHEVESEVLEVPRRDKAIWNVRGLNRRDHQVAVRDLAAEFRLHFIALLETGVMFMHCRILIRGLHEHRLITIVYGANDVVARHMSEVCGALGDIRVAMSEFNDCILQTGLIPLPVQGERFTWHNCSTDGRSLWKRLDRMFVNDSWMGRWPNVFYNSLTPRTSDHSPLVLRGDRRNMQRRNKGDLAQSVKLAAEFLEIAQKLLQDDRHNPLLLQLEHCCRFVFLKATKLEQIMLRQRAKLQWLKGGDQCSKRLLGGEHTNRAAVETGQRYLAHIDTKVEWDFLLAILRLFGFPVVFIRWIEEYVTSAHFSVYLNSEVHGFFAGARGLRQGDPMSPYLFVLKIDNRIKGWGGVHLSFVGKVQLIKSVLVALEVYWAMEFILPKGIIKEVVKRLRTFLWKGTSHSGYPKVAWDVVCKPMEESGQGIRDILALNRAWMSKHFLVVIKRDRTSIWVDWIIQIRLRDCSVWTVKENKGAWGWRKMLALRHTLLPNIQFTTSDGNSFSLYMIRGTL</sequence>
<dbReference type="PANTHER" id="PTHR33116:SF76">
    <property type="entry name" value="DUF4283 DOMAIN-CONTAINING PROTEIN"/>
    <property type="match status" value="1"/>
</dbReference>
<organism evidence="1">
    <name type="scientific">Sesamum radiatum</name>
    <name type="common">Black benniseed</name>
    <dbReference type="NCBI Taxonomy" id="300843"/>
    <lineage>
        <taxon>Eukaryota</taxon>
        <taxon>Viridiplantae</taxon>
        <taxon>Streptophyta</taxon>
        <taxon>Embryophyta</taxon>
        <taxon>Tracheophyta</taxon>
        <taxon>Spermatophyta</taxon>
        <taxon>Magnoliopsida</taxon>
        <taxon>eudicotyledons</taxon>
        <taxon>Gunneridae</taxon>
        <taxon>Pentapetalae</taxon>
        <taxon>asterids</taxon>
        <taxon>lamiids</taxon>
        <taxon>Lamiales</taxon>
        <taxon>Pedaliaceae</taxon>
        <taxon>Sesamum</taxon>
    </lineage>
</organism>
<accession>A0AAW2JNN8</accession>
<dbReference type="Gene3D" id="3.60.10.10">
    <property type="entry name" value="Endonuclease/exonuclease/phosphatase"/>
    <property type="match status" value="1"/>
</dbReference>